<dbReference type="GO" id="GO:0032267">
    <property type="term" value="F:tRNA(Ile)-lysidine synthase activity"/>
    <property type="evidence" value="ECO:0007669"/>
    <property type="project" value="UniProtKB-EC"/>
</dbReference>
<gene>
    <name evidence="8 10" type="primary">tilS</name>
    <name evidence="10" type="ORF">J41TS12_46050</name>
</gene>
<protein>
    <recommendedName>
        <fullName evidence="8">tRNA(Ile)-lysidine synthase</fullName>
        <ecNumber evidence="8">6.3.4.19</ecNumber>
    </recommendedName>
    <alternativeName>
        <fullName evidence="8">tRNA(Ile)-2-lysyl-cytidine synthase</fullName>
    </alternativeName>
    <alternativeName>
        <fullName evidence="8">tRNA(Ile)-lysidine synthetase</fullName>
    </alternativeName>
</protein>
<evidence type="ECO:0000256" key="1">
    <source>
        <dbReference type="ARBA" id="ARBA00004496"/>
    </source>
</evidence>
<evidence type="ECO:0000256" key="8">
    <source>
        <dbReference type="HAMAP-Rule" id="MF_01161"/>
    </source>
</evidence>
<dbReference type="SUPFAM" id="SSF52402">
    <property type="entry name" value="Adenine nucleotide alpha hydrolases-like"/>
    <property type="match status" value="1"/>
</dbReference>
<evidence type="ECO:0000256" key="5">
    <source>
        <dbReference type="ARBA" id="ARBA00022741"/>
    </source>
</evidence>
<evidence type="ECO:0000256" key="6">
    <source>
        <dbReference type="ARBA" id="ARBA00022840"/>
    </source>
</evidence>
<dbReference type="SUPFAM" id="SSF56037">
    <property type="entry name" value="PheT/TilS domain"/>
    <property type="match status" value="1"/>
</dbReference>
<dbReference type="Pfam" id="PF11734">
    <property type="entry name" value="TilS_C"/>
    <property type="match status" value="1"/>
</dbReference>
<dbReference type="AlphaFoldDB" id="A0A920CJS1"/>
<name>A0A920CJS1_9BACL</name>
<dbReference type="InterPro" id="IPR012795">
    <property type="entry name" value="tRNA_Ile_lys_synt_N"/>
</dbReference>
<dbReference type="SMART" id="SM00977">
    <property type="entry name" value="TilS_C"/>
    <property type="match status" value="1"/>
</dbReference>
<comment type="catalytic activity">
    <reaction evidence="7 8">
        <text>cytidine(34) in tRNA(Ile2) + L-lysine + ATP = lysidine(34) in tRNA(Ile2) + AMP + diphosphate + H(+)</text>
        <dbReference type="Rhea" id="RHEA:43744"/>
        <dbReference type="Rhea" id="RHEA-COMP:10625"/>
        <dbReference type="Rhea" id="RHEA-COMP:10670"/>
        <dbReference type="ChEBI" id="CHEBI:15378"/>
        <dbReference type="ChEBI" id="CHEBI:30616"/>
        <dbReference type="ChEBI" id="CHEBI:32551"/>
        <dbReference type="ChEBI" id="CHEBI:33019"/>
        <dbReference type="ChEBI" id="CHEBI:82748"/>
        <dbReference type="ChEBI" id="CHEBI:83665"/>
        <dbReference type="ChEBI" id="CHEBI:456215"/>
        <dbReference type="EC" id="6.3.4.19"/>
    </reaction>
</comment>
<evidence type="ECO:0000259" key="9">
    <source>
        <dbReference type="SMART" id="SM00977"/>
    </source>
</evidence>
<dbReference type="Gene3D" id="3.40.50.620">
    <property type="entry name" value="HUPs"/>
    <property type="match status" value="1"/>
</dbReference>
<proteinExistence type="inferred from homology"/>
<feature type="domain" description="Lysidine-tRNA(Ile) synthetase C-terminal" evidence="9">
    <location>
        <begin position="401"/>
        <end position="474"/>
    </location>
</feature>
<evidence type="ECO:0000313" key="11">
    <source>
        <dbReference type="Proteomes" id="UP000681162"/>
    </source>
</evidence>
<dbReference type="InterPro" id="IPR012094">
    <property type="entry name" value="tRNA_Ile_lys_synt"/>
</dbReference>
<reference evidence="10 11" key="1">
    <citation type="submission" date="2021-03" db="EMBL/GenBank/DDBJ databases">
        <title>Antimicrobial resistance genes in bacteria isolated from Japanese honey, and their potential for conferring macrolide and lincosamide resistance in the American foulbrood pathogen Paenibacillus larvae.</title>
        <authorList>
            <person name="Okamoto M."/>
            <person name="Kumagai M."/>
            <person name="Kanamori H."/>
            <person name="Takamatsu D."/>
        </authorList>
    </citation>
    <scope>NUCLEOTIDE SEQUENCE [LARGE SCALE GENOMIC DNA]</scope>
    <source>
        <strain evidence="10 11">J41TS12</strain>
    </source>
</reference>
<keyword evidence="2 8" id="KW-0963">Cytoplasm</keyword>
<dbReference type="GO" id="GO:0006400">
    <property type="term" value="P:tRNA modification"/>
    <property type="evidence" value="ECO:0007669"/>
    <property type="project" value="UniProtKB-UniRule"/>
</dbReference>
<keyword evidence="4 8" id="KW-0819">tRNA processing</keyword>
<dbReference type="EC" id="6.3.4.19" evidence="8"/>
<comment type="subcellular location">
    <subcellularLocation>
        <location evidence="1 8">Cytoplasm</location>
    </subcellularLocation>
</comment>
<accession>A0A920CJS1</accession>
<dbReference type="InterPro" id="IPR012796">
    <property type="entry name" value="Lysidine-tRNA-synth_C"/>
</dbReference>
<dbReference type="RefSeq" id="WP_212943337.1">
    <property type="nucleotide sequence ID" value="NZ_BORR01000026.1"/>
</dbReference>
<feature type="binding site" evidence="8">
    <location>
        <begin position="34"/>
        <end position="39"/>
    </location>
    <ligand>
        <name>ATP</name>
        <dbReference type="ChEBI" id="CHEBI:30616"/>
    </ligand>
</feature>
<comment type="caution">
    <text evidence="10">The sequence shown here is derived from an EMBL/GenBank/DDBJ whole genome shotgun (WGS) entry which is preliminary data.</text>
</comment>
<dbReference type="CDD" id="cd01992">
    <property type="entry name" value="TilS_N"/>
    <property type="match status" value="1"/>
</dbReference>
<dbReference type="PANTHER" id="PTHR43033:SF1">
    <property type="entry name" value="TRNA(ILE)-LYSIDINE SYNTHASE-RELATED"/>
    <property type="match status" value="1"/>
</dbReference>
<dbReference type="GO" id="GO:0005524">
    <property type="term" value="F:ATP binding"/>
    <property type="evidence" value="ECO:0007669"/>
    <property type="project" value="UniProtKB-UniRule"/>
</dbReference>
<dbReference type="Gene3D" id="1.20.59.20">
    <property type="match status" value="1"/>
</dbReference>
<dbReference type="Pfam" id="PF01171">
    <property type="entry name" value="ATP_bind_3"/>
    <property type="match status" value="1"/>
</dbReference>
<evidence type="ECO:0000256" key="2">
    <source>
        <dbReference type="ARBA" id="ARBA00022490"/>
    </source>
</evidence>
<evidence type="ECO:0000256" key="7">
    <source>
        <dbReference type="ARBA" id="ARBA00048539"/>
    </source>
</evidence>
<keyword evidence="11" id="KW-1185">Reference proteome</keyword>
<keyword evidence="6 8" id="KW-0067">ATP-binding</keyword>
<comment type="function">
    <text evidence="8">Ligates lysine onto the cytidine present at position 34 of the AUA codon-specific tRNA(Ile) that contains the anticodon CAU, in an ATP-dependent manner. Cytidine is converted to lysidine, thus changing the amino acid specificity of the tRNA from methionine to isoleucine.</text>
</comment>
<dbReference type="NCBIfam" id="TIGR02433">
    <property type="entry name" value="lysidine_TilS_C"/>
    <property type="match status" value="1"/>
</dbReference>
<dbReference type="NCBIfam" id="TIGR02432">
    <property type="entry name" value="lysidine_TilS_N"/>
    <property type="match status" value="1"/>
</dbReference>
<dbReference type="Proteomes" id="UP000681162">
    <property type="component" value="Unassembled WGS sequence"/>
</dbReference>
<dbReference type="InterPro" id="IPR011063">
    <property type="entry name" value="TilS/TtcA_N"/>
</dbReference>
<comment type="domain">
    <text evidence="8">The N-terminal region contains the highly conserved SGGXDS motif, predicted to be a P-loop motif involved in ATP binding.</text>
</comment>
<dbReference type="SUPFAM" id="SSF82829">
    <property type="entry name" value="MesJ substrate recognition domain-like"/>
    <property type="match status" value="1"/>
</dbReference>
<dbReference type="PANTHER" id="PTHR43033">
    <property type="entry name" value="TRNA(ILE)-LYSIDINE SYNTHASE-RELATED"/>
    <property type="match status" value="1"/>
</dbReference>
<evidence type="ECO:0000256" key="3">
    <source>
        <dbReference type="ARBA" id="ARBA00022598"/>
    </source>
</evidence>
<dbReference type="InterPro" id="IPR014729">
    <property type="entry name" value="Rossmann-like_a/b/a_fold"/>
</dbReference>
<dbReference type="GO" id="GO:0005737">
    <property type="term" value="C:cytoplasm"/>
    <property type="evidence" value="ECO:0007669"/>
    <property type="project" value="UniProtKB-SubCell"/>
</dbReference>
<comment type="similarity">
    <text evidence="8">Belongs to the tRNA(Ile)-lysidine synthase family.</text>
</comment>
<keyword evidence="5 8" id="KW-0547">Nucleotide-binding</keyword>
<keyword evidence="3 8" id="KW-0436">Ligase</keyword>
<dbReference type="HAMAP" id="MF_01161">
    <property type="entry name" value="tRNA_Ile_lys_synt"/>
    <property type="match status" value="1"/>
</dbReference>
<evidence type="ECO:0000313" key="10">
    <source>
        <dbReference type="EMBL" id="GIO39744.1"/>
    </source>
</evidence>
<dbReference type="EMBL" id="BORR01000026">
    <property type="protein sequence ID" value="GIO39744.1"/>
    <property type="molecule type" value="Genomic_DNA"/>
</dbReference>
<organism evidence="10 11">
    <name type="scientific">Paenibacillus antibioticophila</name>
    <dbReference type="NCBI Taxonomy" id="1274374"/>
    <lineage>
        <taxon>Bacteria</taxon>
        <taxon>Bacillati</taxon>
        <taxon>Bacillota</taxon>
        <taxon>Bacilli</taxon>
        <taxon>Bacillales</taxon>
        <taxon>Paenibacillaceae</taxon>
        <taxon>Paenibacillus</taxon>
    </lineage>
</organism>
<evidence type="ECO:0000256" key="4">
    <source>
        <dbReference type="ARBA" id="ARBA00022694"/>
    </source>
</evidence>
<sequence length="479" mass="54088">MTHPALYRLVREVRQIGLEHKLWSPGDVIITAVSGGPDSTILLHILNEISHDPDMKLSLVCAHVNHGFRGRESDEEAEFVRRLAEELNIPFELGVFDVPAYMKESGKGGQEAAREKRYAFLHQVADKHRAQAIALAHHGDDQAETVIMRLLRGSGPSGLSGMRMKRKEKKVELIRPLLRMNKNTLVQACDQAQIPYVIDSSNLLPKYMRNEIRMDVLPFLGQYNEQLSHSLNRLSEIMAEEDDYLHSEAERIYRQIVSCGKEEMMVRAQDVADLHLALQRRLIKLILNYLPLGTDDGDFARIEAIRKGTVQSQPTTWTLDLGGGARCIREYDLIRFVSARAESVIPHYTYVVECFPAEVSVMDTGHIVHFTRHEAGASLSEMLPEGKDEAVFDADGLEYPLTVRSRLAGDSMRIFGMNGSKKVKDIFIDEKVPPSLRSRIPMIADAAGRIVWIPGVRRSSVAVVNERTSSLLRMRMERD</sequence>